<dbReference type="EMBL" id="JACASE010000001">
    <property type="protein sequence ID" value="KAF6506261.1"/>
    <property type="molecule type" value="Genomic_DNA"/>
</dbReference>
<proteinExistence type="predicted"/>
<sequence>MVPVGLAAWPVQGTARRGRQGEVAQSEAEGRTTREEHQTGAGVRSGDGVGGCRGDSSSHARAALWPPCGFHSLPPEGARRGVSPPRFRCPAGSREQGAPLTRLPQRPGKKPAWAKAPVARVFAGFAKQVFLYAGRMDHVDSAVAIPGDEHSIPRTCALVTRRLRTCRCVKSDLPWPRHSRSKNSRKCLHQELSTLAAGPLPPPAWPCARFDPTSSPASPSSCAVMETGRPDTPRRS</sequence>
<gene>
    <name evidence="2" type="ORF">HJG63_008047</name>
</gene>
<comment type="caution">
    <text evidence="2">The sequence shown here is derived from an EMBL/GenBank/DDBJ whole genome shotgun (WGS) entry which is preliminary data.</text>
</comment>
<name>A0A7J8KBU4_ROUAE</name>
<evidence type="ECO:0000313" key="3">
    <source>
        <dbReference type="Proteomes" id="UP000593571"/>
    </source>
</evidence>
<feature type="compositionally biased region" description="Gly residues" evidence="1">
    <location>
        <begin position="43"/>
        <end position="53"/>
    </location>
</feature>
<dbReference type="Proteomes" id="UP000593571">
    <property type="component" value="Unassembled WGS sequence"/>
</dbReference>
<feature type="region of interest" description="Disordered" evidence="1">
    <location>
        <begin position="74"/>
        <end position="111"/>
    </location>
</feature>
<organism evidence="2 3">
    <name type="scientific">Rousettus aegyptiacus</name>
    <name type="common">Egyptian fruit bat</name>
    <name type="synonym">Pteropus aegyptiacus</name>
    <dbReference type="NCBI Taxonomy" id="9407"/>
    <lineage>
        <taxon>Eukaryota</taxon>
        <taxon>Metazoa</taxon>
        <taxon>Chordata</taxon>
        <taxon>Craniata</taxon>
        <taxon>Vertebrata</taxon>
        <taxon>Euteleostomi</taxon>
        <taxon>Mammalia</taxon>
        <taxon>Eutheria</taxon>
        <taxon>Laurasiatheria</taxon>
        <taxon>Chiroptera</taxon>
        <taxon>Yinpterochiroptera</taxon>
        <taxon>Pteropodoidea</taxon>
        <taxon>Pteropodidae</taxon>
        <taxon>Rousettinae</taxon>
        <taxon>Rousettus</taxon>
    </lineage>
</organism>
<evidence type="ECO:0000256" key="1">
    <source>
        <dbReference type="SAM" id="MobiDB-lite"/>
    </source>
</evidence>
<feature type="region of interest" description="Disordered" evidence="1">
    <location>
        <begin position="1"/>
        <end position="58"/>
    </location>
</feature>
<feature type="compositionally biased region" description="Basic and acidic residues" evidence="1">
    <location>
        <begin position="28"/>
        <end position="38"/>
    </location>
</feature>
<feature type="compositionally biased region" description="Low complexity" evidence="1">
    <location>
        <begin position="206"/>
        <end position="221"/>
    </location>
</feature>
<reference evidence="2 3" key="1">
    <citation type="journal article" date="2020" name="Nature">
        <title>Six reference-quality genomes reveal evolution of bat adaptations.</title>
        <authorList>
            <person name="Jebb D."/>
            <person name="Huang Z."/>
            <person name="Pippel M."/>
            <person name="Hughes G.M."/>
            <person name="Lavrichenko K."/>
            <person name="Devanna P."/>
            <person name="Winkler S."/>
            <person name="Jermiin L.S."/>
            <person name="Skirmuntt E.C."/>
            <person name="Katzourakis A."/>
            <person name="Burkitt-Gray L."/>
            <person name="Ray D.A."/>
            <person name="Sullivan K.A.M."/>
            <person name="Roscito J.G."/>
            <person name="Kirilenko B.M."/>
            <person name="Davalos L.M."/>
            <person name="Corthals A.P."/>
            <person name="Power M.L."/>
            <person name="Jones G."/>
            <person name="Ransome R.D."/>
            <person name="Dechmann D.K.N."/>
            <person name="Locatelli A.G."/>
            <person name="Puechmaille S.J."/>
            <person name="Fedrigo O."/>
            <person name="Jarvis E.D."/>
            <person name="Hiller M."/>
            <person name="Vernes S.C."/>
            <person name="Myers E.W."/>
            <person name="Teeling E.C."/>
        </authorList>
    </citation>
    <scope>NUCLEOTIDE SEQUENCE [LARGE SCALE GENOMIC DNA]</scope>
    <source>
        <strain evidence="2">MRouAeg1</strain>
        <tissue evidence="2">Muscle</tissue>
    </source>
</reference>
<accession>A0A7J8KBU4</accession>
<dbReference type="AlphaFoldDB" id="A0A7J8KBU4"/>
<protein>
    <submittedName>
        <fullName evidence="2">Uncharacterized protein</fullName>
    </submittedName>
</protein>
<evidence type="ECO:0000313" key="2">
    <source>
        <dbReference type="EMBL" id="KAF6506261.1"/>
    </source>
</evidence>
<keyword evidence="3" id="KW-1185">Reference proteome</keyword>
<feature type="region of interest" description="Disordered" evidence="1">
    <location>
        <begin position="206"/>
        <end position="236"/>
    </location>
</feature>